<dbReference type="EMBL" id="JAUBYV010000006">
    <property type="protein sequence ID" value="KAK2626346.1"/>
    <property type="molecule type" value="Genomic_DNA"/>
</dbReference>
<reference evidence="1" key="1">
    <citation type="submission" date="2023-06" db="EMBL/GenBank/DDBJ databases">
        <title>Draft genome of Marssonina rosae.</title>
        <authorList>
            <person name="Cheng Q."/>
        </authorList>
    </citation>
    <scope>NUCLEOTIDE SEQUENCE</scope>
    <source>
        <strain evidence="1">R4</strain>
    </source>
</reference>
<protein>
    <submittedName>
        <fullName evidence="1">Uncharacterized protein</fullName>
    </submittedName>
</protein>
<evidence type="ECO:0000313" key="2">
    <source>
        <dbReference type="Proteomes" id="UP001285354"/>
    </source>
</evidence>
<gene>
    <name evidence="1" type="ORF">QTJ16_004608</name>
</gene>
<sequence>MQIQVPAYLIFDGDEERAVWIRAGISSQSSDGTLQEEFREKKQLLRCALRCSSPPPLLIRAEARKECFSHPSAAKSFSSIRLLLYCTFSLGWINDVLSPSPVSFFLRP</sequence>
<organism evidence="1 2">
    <name type="scientific">Diplocarpon rosae</name>
    <dbReference type="NCBI Taxonomy" id="946125"/>
    <lineage>
        <taxon>Eukaryota</taxon>
        <taxon>Fungi</taxon>
        <taxon>Dikarya</taxon>
        <taxon>Ascomycota</taxon>
        <taxon>Pezizomycotina</taxon>
        <taxon>Leotiomycetes</taxon>
        <taxon>Helotiales</taxon>
        <taxon>Drepanopezizaceae</taxon>
        <taxon>Diplocarpon</taxon>
    </lineage>
</organism>
<name>A0AAD9SZ01_9HELO</name>
<accession>A0AAD9SZ01</accession>
<dbReference type="Proteomes" id="UP001285354">
    <property type="component" value="Unassembled WGS sequence"/>
</dbReference>
<proteinExistence type="predicted"/>
<dbReference type="AlphaFoldDB" id="A0AAD9SZ01"/>
<evidence type="ECO:0000313" key="1">
    <source>
        <dbReference type="EMBL" id="KAK2626346.1"/>
    </source>
</evidence>
<keyword evidence="2" id="KW-1185">Reference proteome</keyword>
<comment type="caution">
    <text evidence="1">The sequence shown here is derived from an EMBL/GenBank/DDBJ whole genome shotgun (WGS) entry which is preliminary data.</text>
</comment>